<keyword evidence="2" id="KW-1185">Reference proteome</keyword>
<dbReference type="AlphaFoldDB" id="A0A1Q9CHK3"/>
<gene>
    <name evidence="1" type="ORF">AK812_SmicGene36934</name>
</gene>
<proteinExistence type="predicted"/>
<protein>
    <submittedName>
        <fullName evidence="1">Uncharacterized protein</fullName>
    </submittedName>
</protein>
<sequence length="79" mass="8832">MDLVKIAFHGPSSRQVMESRISDLQADIRDRACEDLLAEQTEEARDALDDILTHHQMVNYDARGPLGVTSFAKDIGVFT</sequence>
<organism evidence="1 2">
    <name type="scientific">Symbiodinium microadriaticum</name>
    <name type="common">Dinoflagellate</name>
    <name type="synonym">Zooxanthella microadriatica</name>
    <dbReference type="NCBI Taxonomy" id="2951"/>
    <lineage>
        <taxon>Eukaryota</taxon>
        <taxon>Sar</taxon>
        <taxon>Alveolata</taxon>
        <taxon>Dinophyceae</taxon>
        <taxon>Suessiales</taxon>
        <taxon>Symbiodiniaceae</taxon>
        <taxon>Symbiodinium</taxon>
    </lineage>
</organism>
<accession>A0A1Q9CHK3</accession>
<evidence type="ECO:0000313" key="2">
    <source>
        <dbReference type="Proteomes" id="UP000186817"/>
    </source>
</evidence>
<evidence type="ECO:0000313" key="1">
    <source>
        <dbReference type="EMBL" id="OLP82409.1"/>
    </source>
</evidence>
<comment type="caution">
    <text evidence="1">The sequence shown here is derived from an EMBL/GenBank/DDBJ whole genome shotgun (WGS) entry which is preliminary data.</text>
</comment>
<name>A0A1Q9CHK3_SYMMI</name>
<reference evidence="1 2" key="1">
    <citation type="submission" date="2016-02" db="EMBL/GenBank/DDBJ databases">
        <title>Genome analysis of coral dinoflagellate symbionts highlights evolutionary adaptations to a symbiotic lifestyle.</title>
        <authorList>
            <person name="Aranda M."/>
            <person name="Li Y."/>
            <person name="Liew Y.J."/>
            <person name="Baumgarten S."/>
            <person name="Simakov O."/>
            <person name="Wilson M."/>
            <person name="Piel J."/>
            <person name="Ashoor H."/>
            <person name="Bougouffa S."/>
            <person name="Bajic V.B."/>
            <person name="Ryu T."/>
            <person name="Ravasi T."/>
            <person name="Bayer T."/>
            <person name="Micklem G."/>
            <person name="Kim H."/>
            <person name="Bhak J."/>
            <person name="Lajeunesse T.C."/>
            <person name="Voolstra C.R."/>
        </authorList>
    </citation>
    <scope>NUCLEOTIDE SEQUENCE [LARGE SCALE GENOMIC DNA]</scope>
    <source>
        <strain evidence="1 2">CCMP2467</strain>
    </source>
</reference>
<dbReference type="EMBL" id="LSRX01001195">
    <property type="protein sequence ID" value="OLP82409.1"/>
    <property type="molecule type" value="Genomic_DNA"/>
</dbReference>
<dbReference type="Proteomes" id="UP000186817">
    <property type="component" value="Unassembled WGS sequence"/>
</dbReference>